<organism evidence="3 4">
    <name type="scientific">Magnetospirillum moscoviense</name>
    <dbReference type="NCBI Taxonomy" id="1437059"/>
    <lineage>
        <taxon>Bacteria</taxon>
        <taxon>Pseudomonadati</taxon>
        <taxon>Pseudomonadota</taxon>
        <taxon>Alphaproteobacteria</taxon>
        <taxon>Rhodospirillales</taxon>
        <taxon>Rhodospirillaceae</taxon>
        <taxon>Magnetospirillum</taxon>
    </lineage>
</organism>
<dbReference type="InterPro" id="IPR057460">
    <property type="entry name" value="CAF17_C"/>
</dbReference>
<dbReference type="Pfam" id="PF25455">
    <property type="entry name" value="Beta-barrel_CAF17_C"/>
    <property type="match status" value="1"/>
</dbReference>
<feature type="domain" description="CAF17 C-terminal" evidence="2">
    <location>
        <begin position="216"/>
        <end position="283"/>
    </location>
</feature>
<evidence type="ECO:0000313" key="3">
    <source>
        <dbReference type="EMBL" id="OAN51372.1"/>
    </source>
</evidence>
<dbReference type="Proteomes" id="UP000078543">
    <property type="component" value="Unassembled WGS sequence"/>
</dbReference>
<dbReference type="PANTHER" id="PTHR22602:SF0">
    <property type="entry name" value="TRANSFERASE CAF17, MITOCHONDRIAL-RELATED"/>
    <property type="match status" value="1"/>
</dbReference>
<dbReference type="InterPro" id="IPR027266">
    <property type="entry name" value="TrmE/GcvT-like"/>
</dbReference>
<protein>
    <submittedName>
        <fullName evidence="3">Glycine cleavage system protein T</fullName>
    </submittedName>
</protein>
<keyword evidence="4" id="KW-1185">Reference proteome</keyword>
<comment type="caution">
    <text evidence="3">The sequence shown here is derived from an EMBL/GenBank/DDBJ whole genome shotgun (WGS) entry which is preliminary data.</text>
</comment>
<evidence type="ECO:0000313" key="4">
    <source>
        <dbReference type="Proteomes" id="UP000078543"/>
    </source>
</evidence>
<dbReference type="GO" id="GO:0016226">
    <property type="term" value="P:iron-sulfur cluster assembly"/>
    <property type="evidence" value="ECO:0007669"/>
    <property type="project" value="TreeGrafter"/>
</dbReference>
<dbReference type="SUPFAM" id="SSF103025">
    <property type="entry name" value="Folate-binding domain"/>
    <property type="match status" value="1"/>
</dbReference>
<keyword evidence="1" id="KW-0809">Transit peptide</keyword>
<dbReference type="PIRSF" id="PIRSF006487">
    <property type="entry name" value="GcvT"/>
    <property type="match status" value="1"/>
</dbReference>
<name>A0A178MT14_9PROT</name>
<sequence>MAASFTRLPRSVVVVAGEDRRTFLQGLISNDINKVSAAQAIWSAFLTPQGKFLWDLFICEEGDRFLIDVEADRAEAFKKKLSMYKLRSKVTVELDGGLSVFAAFGDGALAALGLAPTAGAAKGATYVDPRLADAGARIVAADPSALVAAGLSEAAFAAWDQARIRLGLPDGGRDIEVEKGILLENGFWELNGVDFDKGCYMGQELTARTRYRGLVRKRLLPVSFEGAAPAPGTPVTAGESDAGEMRSAQGNVGLALLRLEAVRAGKALSCAGQALSYSVPGWVVLPEAE</sequence>
<dbReference type="InterPro" id="IPR045179">
    <property type="entry name" value="YgfZ/GcvT"/>
</dbReference>
<dbReference type="STRING" id="1437059.A6A05_10920"/>
<evidence type="ECO:0000256" key="1">
    <source>
        <dbReference type="ARBA" id="ARBA00022946"/>
    </source>
</evidence>
<evidence type="ECO:0000259" key="2">
    <source>
        <dbReference type="Pfam" id="PF25455"/>
    </source>
</evidence>
<gene>
    <name evidence="3" type="ORF">A6A05_10920</name>
</gene>
<dbReference type="NCBIfam" id="TIGR03317">
    <property type="entry name" value="ygfZ_signature"/>
    <property type="match status" value="1"/>
</dbReference>
<dbReference type="Gene3D" id="3.30.1360.120">
    <property type="entry name" value="Probable tRNA modification gtpase trme, domain 1"/>
    <property type="match status" value="1"/>
</dbReference>
<dbReference type="InterPro" id="IPR017703">
    <property type="entry name" value="YgfZ/GCV_T_CS"/>
</dbReference>
<proteinExistence type="predicted"/>
<accession>A0A178MT14</accession>
<dbReference type="EMBL" id="LWQU01000131">
    <property type="protein sequence ID" value="OAN51372.1"/>
    <property type="molecule type" value="Genomic_DNA"/>
</dbReference>
<reference evidence="3 4" key="1">
    <citation type="submission" date="2016-04" db="EMBL/GenBank/DDBJ databases">
        <title>Draft genome sequence of freshwater magnetotactic bacteria Magnetospirillum marisnigri SP-1 and Magnetospirillum moscoviense BB-1.</title>
        <authorList>
            <person name="Koziaeva V."/>
            <person name="Dziuba M.V."/>
            <person name="Ivanov T.M."/>
            <person name="Kuznetsov B."/>
            <person name="Grouzdev D.S."/>
        </authorList>
    </citation>
    <scope>NUCLEOTIDE SEQUENCE [LARGE SCALE GENOMIC DNA]</scope>
    <source>
        <strain evidence="3 4">BB-1</strain>
    </source>
</reference>
<dbReference type="PANTHER" id="PTHR22602">
    <property type="entry name" value="TRANSFERASE CAF17, MITOCHONDRIAL-RELATED"/>
    <property type="match status" value="1"/>
</dbReference>
<dbReference type="OrthoDB" id="9796287at2"/>
<dbReference type="RefSeq" id="WP_068499569.1">
    <property type="nucleotide sequence ID" value="NZ_LWQU01000131.1"/>
</dbReference>
<dbReference type="AlphaFoldDB" id="A0A178MT14"/>